<dbReference type="Proteomes" id="UP000887574">
    <property type="component" value="Unplaced"/>
</dbReference>
<keyword evidence="8" id="KW-0464">Manganese</keyword>
<feature type="region of interest" description="Disordered" evidence="11">
    <location>
        <begin position="384"/>
        <end position="425"/>
    </location>
</feature>
<feature type="compositionally biased region" description="Polar residues" evidence="11">
    <location>
        <begin position="744"/>
        <end position="755"/>
    </location>
</feature>
<dbReference type="PANTHER" id="PTHR23114:SF17">
    <property type="entry name" value="M7GPPPN-MRNA HYDROLASE"/>
    <property type="match status" value="1"/>
</dbReference>
<accession>A0A915ERI7</accession>
<keyword evidence="5" id="KW-0479">Metal-binding</keyword>
<dbReference type="InterPro" id="IPR036189">
    <property type="entry name" value="DCP2_BoxA_sf"/>
</dbReference>
<feature type="region of interest" description="Disordered" evidence="11">
    <location>
        <begin position="1"/>
        <end position="62"/>
    </location>
</feature>
<dbReference type="AlphaFoldDB" id="A0A915ERI7"/>
<dbReference type="InterPro" id="IPR015797">
    <property type="entry name" value="NUDIX_hydrolase-like_dom_sf"/>
</dbReference>
<dbReference type="InterPro" id="IPR000086">
    <property type="entry name" value="NUDIX_hydrolase_dom"/>
</dbReference>
<dbReference type="SMART" id="SM01125">
    <property type="entry name" value="DCP2"/>
    <property type="match status" value="1"/>
</dbReference>
<feature type="region of interest" description="Disordered" evidence="11">
    <location>
        <begin position="81"/>
        <end position="132"/>
    </location>
</feature>
<comment type="similarity">
    <text evidence="3">Belongs to the Nudix hydrolase family. DCP2 subfamily.</text>
</comment>
<evidence type="ECO:0000256" key="3">
    <source>
        <dbReference type="ARBA" id="ARBA00005279"/>
    </source>
</evidence>
<feature type="compositionally biased region" description="Basic and acidic residues" evidence="11">
    <location>
        <begin position="714"/>
        <end position="726"/>
    </location>
</feature>
<feature type="compositionally biased region" description="Low complexity" evidence="11">
    <location>
        <begin position="395"/>
        <end position="412"/>
    </location>
</feature>
<feature type="compositionally biased region" description="Pro residues" evidence="11">
    <location>
        <begin position="662"/>
        <end position="671"/>
    </location>
</feature>
<feature type="compositionally biased region" description="Polar residues" evidence="11">
    <location>
        <begin position="554"/>
        <end position="579"/>
    </location>
</feature>
<sequence>MSAQKPVAKGKSSKNRSSVAARMESQNQQRQRQNKAQTSSNQGQEMNYFLLPPPPAPTTNLDNAIGLEQMLKNVGASLTAVTSQPFGTGPARTSGRGKGNNQRPNNNQQQQVPPGAYKSTSPTKPVATPSTPHYFGNPIPELIMEDLLFRFINNIPTMRKPATSDQEHPDCRNIGFKEFVRQVFYKCDYLQKWKNNVESIIEEFRFYKSNVPTYGLVLLDSTLNYVLLVQGYFSSKNSWGFPKGKVNEEEMPMQCAIREVLEEVNYDATDRIVSSKRPLQCFLNDTLIQLYIATDVPMDHDFQPHLRKEIRKISWFSIWDLPKDKFDEKACSKLGLTANNFYTVLPFVNDIRNFIRKEQVRRQKLQPKVTILRKDSSAFQPVIPRANSQQSQLNSISPTLDSPSCSSSLVKLPEQESKGATTGTTTESMFKPVIFDASTANQPASFTGTAFLEKFMEQQKNSTGLLPQTPTASMVNTKGNSNVPTPKSNNPPAPIGSESKRRKEIKQPKPVHSLPASGASLIINVYQAPLETPPPSSPTTKNNRNNKNYGQFFDQPSTSSASPFKQQQNLPPANTQTNAHKNTIGAVGQVVNESQRSKLRQSHEKQHQDQQSSLQSHNLGISLDLDQLFSRPKDTKKKVGKHAEESLSKPFGSGQLGFGPSPITPIPPMDFSTPPPVVRLLKREDAKSPSTFATPVAAVPLAQINVRKTPVLGQRKDKNRTPRDHQPPASRIQPQEAMIFDFTGNGNRPLQSTPKQEPVNDSRQNSSYSQNSQPAHPLPLTAASGPYFSNNQTSAAKPDALLCIKLCKAWQKFKIDRSRLILPF</sequence>
<feature type="region of interest" description="Disordered" evidence="11">
    <location>
        <begin position="594"/>
        <end position="617"/>
    </location>
</feature>
<dbReference type="GO" id="GO:0003723">
    <property type="term" value="F:RNA binding"/>
    <property type="evidence" value="ECO:0007669"/>
    <property type="project" value="UniProtKB-KW"/>
</dbReference>
<feature type="compositionally biased region" description="Polar residues" evidence="11">
    <location>
        <begin position="118"/>
        <end position="131"/>
    </location>
</feature>
<organism evidence="13 14">
    <name type="scientific">Ditylenchus dipsaci</name>
    <dbReference type="NCBI Taxonomy" id="166011"/>
    <lineage>
        <taxon>Eukaryota</taxon>
        <taxon>Metazoa</taxon>
        <taxon>Ecdysozoa</taxon>
        <taxon>Nematoda</taxon>
        <taxon>Chromadorea</taxon>
        <taxon>Rhabditida</taxon>
        <taxon>Tylenchina</taxon>
        <taxon>Tylenchomorpha</taxon>
        <taxon>Sphaerularioidea</taxon>
        <taxon>Anguinidae</taxon>
        <taxon>Anguininae</taxon>
        <taxon>Ditylenchus</taxon>
    </lineage>
</organism>
<evidence type="ECO:0000313" key="13">
    <source>
        <dbReference type="Proteomes" id="UP000887574"/>
    </source>
</evidence>
<dbReference type="CDD" id="cd03672">
    <property type="entry name" value="NUDIX_Dcp2p_Nudt20"/>
    <property type="match status" value="1"/>
</dbReference>
<proteinExistence type="inferred from homology"/>
<feature type="compositionally biased region" description="Polar residues" evidence="11">
    <location>
        <begin position="463"/>
        <end position="488"/>
    </location>
</feature>
<feature type="region of interest" description="Disordered" evidence="11">
    <location>
        <begin position="634"/>
        <end position="671"/>
    </location>
</feature>
<dbReference type="FunFam" id="3.90.79.10:FF:000003">
    <property type="entry name" value="M7GpppN-mRNA hydrolase isoform 2"/>
    <property type="match status" value="1"/>
</dbReference>
<feature type="region of interest" description="Disordered" evidence="11">
    <location>
        <begin position="708"/>
        <end position="784"/>
    </location>
</feature>
<feature type="region of interest" description="Disordered" evidence="11">
    <location>
        <begin position="529"/>
        <end position="579"/>
    </location>
</feature>
<dbReference type="InterPro" id="IPR020084">
    <property type="entry name" value="NUDIX_hydrolase_CS"/>
</dbReference>
<evidence type="ECO:0000313" key="14">
    <source>
        <dbReference type="WBParaSite" id="jg8725"/>
    </source>
</evidence>
<dbReference type="Pfam" id="PF00293">
    <property type="entry name" value="NUDIX"/>
    <property type="match status" value="1"/>
</dbReference>
<evidence type="ECO:0000256" key="1">
    <source>
        <dbReference type="ARBA" id="ARBA00001936"/>
    </source>
</evidence>
<feature type="compositionally biased region" description="Low complexity" evidence="11">
    <location>
        <begin position="761"/>
        <end position="773"/>
    </location>
</feature>
<evidence type="ECO:0000256" key="11">
    <source>
        <dbReference type="SAM" id="MobiDB-lite"/>
    </source>
</evidence>
<feature type="compositionally biased region" description="Basic and acidic residues" evidence="11">
    <location>
        <begin position="498"/>
        <end position="507"/>
    </location>
</feature>
<keyword evidence="7" id="KW-0694">RNA-binding</keyword>
<keyword evidence="13" id="KW-1185">Reference proteome</keyword>
<dbReference type="PROSITE" id="PS51462">
    <property type="entry name" value="NUDIX"/>
    <property type="match status" value="1"/>
</dbReference>
<evidence type="ECO:0000256" key="4">
    <source>
        <dbReference type="ARBA" id="ARBA00022490"/>
    </source>
</evidence>
<dbReference type="GO" id="GO:0000932">
    <property type="term" value="C:P-body"/>
    <property type="evidence" value="ECO:0007669"/>
    <property type="project" value="TreeGrafter"/>
</dbReference>
<dbReference type="InterPro" id="IPR044099">
    <property type="entry name" value="Dcp2_NUDIX"/>
</dbReference>
<comment type="catalytic activity">
    <reaction evidence="9">
        <text>a 5'-end (N(7)-methyl 5'-triphosphoguanosine)-ribonucleoside in mRNA + H2O = N(7)-methyl-GDP + a 5'-end phospho-ribonucleoside in mRNA + 2 H(+)</text>
        <dbReference type="Rhea" id="RHEA:67484"/>
        <dbReference type="Rhea" id="RHEA-COMP:15692"/>
        <dbReference type="Rhea" id="RHEA-COMP:17167"/>
        <dbReference type="ChEBI" id="CHEBI:15377"/>
        <dbReference type="ChEBI" id="CHEBI:15378"/>
        <dbReference type="ChEBI" id="CHEBI:63714"/>
        <dbReference type="ChEBI" id="CHEBI:138282"/>
        <dbReference type="ChEBI" id="CHEBI:156461"/>
        <dbReference type="EC" id="3.6.1.62"/>
    </reaction>
    <physiologicalReaction direction="left-to-right" evidence="9">
        <dbReference type="Rhea" id="RHEA:67485"/>
    </physiologicalReaction>
</comment>
<evidence type="ECO:0000256" key="2">
    <source>
        <dbReference type="ARBA" id="ARBA00004496"/>
    </source>
</evidence>
<keyword evidence="4" id="KW-0963">Cytoplasm</keyword>
<dbReference type="Gene3D" id="1.10.10.1050">
    <property type="entry name" value="Dcp2, box A domain"/>
    <property type="match status" value="1"/>
</dbReference>
<keyword evidence="6" id="KW-0378">Hydrolase</keyword>
<dbReference type="SUPFAM" id="SSF55811">
    <property type="entry name" value="Nudix"/>
    <property type="match status" value="1"/>
</dbReference>
<dbReference type="PROSITE" id="PS00893">
    <property type="entry name" value="NUDIX_BOX"/>
    <property type="match status" value="1"/>
</dbReference>
<dbReference type="WBParaSite" id="jg8725">
    <property type="protein sequence ID" value="jg8725"/>
    <property type="gene ID" value="jg8725"/>
</dbReference>
<dbReference type="GO" id="GO:0000290">
    <property type="term" value="P:deadenylation-dependent decapping of nuclear-transcribed mRNA"/>
    <property type="evidence" value="ECO:0007669"/>
    <property type="project" value="InterPro"/>
</dbReference>
<evidence type="ECO:0000256" key="7">
    <source>
        <dbReference type="ARBA" id="ARBA00022884"/>
    </source>
</evidence>
<feature type="domain" description="Nudix hydrolase" evidence="12">
    <location>
        <begin position="209"/>
        <end position="338"/>
    </location>
</feature>
<feature type="region of interest" description="Disordered" evidence="11">
    <location>
        <begin position="463"/>
        <end position="516"/>
    </location>
</feature>
<evidence type="ECO:0000259" key="12">
    <source>
        <dbReference type="PROSITE" id="PS51462"/>
    </source>
</evidence>
<evidence type="ECO:0000256" key="10">
    <source>
        <dbReference type="ARBA" id="ARBA00078183"/>
    </source>
</evidence>
<comment type="subcellular location">
    <subcellularLocation>
        <location evidence="2">Cytoplasm</location>
    </subcellularLocation>
</comment>
<dbReference type="GO" id="GO:0030145">
    <property type="term" value="F:manganese ion binding"/>
    <property type="evidence" value="ECO:0007669"/>
    <property type="project" value="InterPro"/>
</dbReference>
<dbReference type="PANTHER" id="PTHR23114">
    <property type="entry name" value="M7GPPPN-MRNA HYDROLASE"/>
    <property type="match status" value="1"/>
</dbReference>
<reference evidence="14" key="1">
    <citation type="submission" date="2022-11" db="UniProtKB">
        <authorList>
            <consortium name="WormBaseParasite"/>
        </authorList>
    </citation>
    <scope>IDENTIFICATION</scope>
</reference>
<evidence type="ECO:0000256" key="5">
    <source>
        <dbReference type="ARBA" id="ARBA00022723"/>
    </source>
</evidence>
<feature type="compositionally biased region" description="Low complexity" evidence="11">
    <location>
        <begin position="100"/>
        <end position="114"/>
    </location>
</feature>
<evidence type="ECO:0000256" key="9">
    <source>
        <dbReference type="ARBA" id="ARBA00047661"/>
    </source>
</evidence>
<name>A0A915ERI7_9BILA</name>
<feature type="compositionally biased region" description="Low complexity" evidence="11">
    <location>
        <begin position="538"/>
        <end position="548"/>
    </location>
</feature>
<protein>
    <recommendedName>
        <fullName evidence="10">mRNA-decapping enzyme 2</fullName>
    </recommendedName>
</protein>
<dbReference type="GO" id="GO:0140933">
    <property type="term" value="F:5'-(N(7)-methylguanosine 5'-triphospho)-[mRNA] hydrolase activity"/>
    <property type="evidence" value="ECO:0007669"/>
    <property type="project" value="UniProtKB-EC"/>
</dbReference>
<dbReference type="InterPro" id="IPR007722">
    <property type="entry name" value="DCP2_BoxA"/>
</dbReference>
<dbReference type="Gene3D" id="3.90.79.10">
    <property type="entry name" value="Nucleoside Triphosphate Pyrophosphohydrolase"/>
    <property type="match status" value="1"/>
</dbReference>
<dbReference type="GO" id="GO:0000184">
    <property type="term" value="P:nuclear-transcribed mRNA catabolic process, nonsense-mediated decay"/>
    <property type="evidence" value="ECO:0007669"/>
    <property type="project" value="InterPro"/>
</dbReference>
<evidence type="ECO:0000256" key="6">
    <source>
        <dbReference type="ARBA" id="ARBA00022801"/>
    </source>
</evidence>
<evidence type="ECO:0000256" key="8">
    <source>
        <dbReference type="ARBA" id="ARBA00023211"/>
    </source>
</evidence>
<comment type="cofactor">
    <cofactor evidence="1">
        <name>Mn(2+)</name>
        <dbReference type="ChEBI" id="CHEBI:29035"/>
    </cofactor>
</comment>
<feature type="compositionally biased region" description="Polar residues" evidence="11">
    <location>
        <begin position="35"/>
        <end position="45"/>
    </location>
</feature>